<reference evidence="4" key="1">
    <citation type="submission" date="2019-06" db="EMBL/GenBank/DDBJ databases">
        <authorList>
            <person name="Palmer J.M."/>
        </authorList>
    </citation>
    <scope>NUCLEOTIDE SEQUENCE</scope>
    <source>
        <strain evidence="4">TWF679</strain>
    </source>
</reference>
<dbReference type="GO" id="GO:0003824">
    <property type="term" value="F:catalytic activity"/>
    <property type="evidence" value="ECO:0007669"/>
    <property type="project" value="InterPro"/>
</dbReference>
<comment type="caution">
    <text evidence="4">The sequence shown here is derived from an EMBL/GenBank/DDBJ whole genome shotgun (WGS) entry which is preliminary data.</text>
</comment>
<dbReference type="SUPFAM" id="SSF53167">
    <property type="entry name" value="Purine and uridine phosphorylases"/>
    <property type="match status" value="1"/>
</dbReference>
<accession>A0A8H8VMF3</accession>
<proteinExistence type="predicted"/>
<feature type="region of interest" description="Disordered" evidence="2">
    <location>
        <begin position="452"/>
        <end position="517"/>
    </location>
</feature>
<dbReference type="Proteomes" id="UP000614610">
    <property type="component" value="Unassembled WGS sequence"/>
</dbReference>
<dbReference type="InterPro" id="IPR035994">
    <property type="entry name" value="Nucleoside_phosphorylase_sf"/>
</dbReference>
<organism evidence="4 5">
    <name type="scientific">Orbilia oligospora</name>
    <name type="common">Nematode-trapping fungus</name>
    <name type="synonym">Arthrobotrys oligospora</name>
    <dbReference type="NCBI Taxonomy" id="2813651"/>
    <lineage>
        <taxon>Eukaryota</taxon>
        <taxon>Fungi</taxon>
        <taxon>Dikarya</taxon>
        <taxon>Ascomycota</taxon>
        <taxon>Pezizomycotina</taxon>
        <taxon>Orbiliomycetes</taxon>
        <taxon>Orbiliales</taxon>
        <taxon>Orbiliaceae</taxon>
        <taxon>Orbilia</taxon>
    </lineage>
</organism>
<evidence type="ECO:0000313" key="5">
    <source>
        <dbReference type="Proteomes" id="UP000614610"/>
    </source>
</evidence>
<sequence>MSQSYNYEDYNVAVITAIDYEMSAFRYMLDKEHTTLPTKEGDTNMYILGEYNGHNIVIACLPGNQGKGAASIASTNLNRTFPCVVWRFLIGIGGAVPSFEHDIRLGDVVISMPEGIHGGVVQYDLGKDVEDGFNIKGFLVPPPTLLRNVAQVMKSNHLLQDNKVDEFISLMTKKSKRLSIFKRPSETLQPDILYAADYLHIAGERTFDIMIMVLPKFTHALGLDCIILEIKFRAPWARFYKYYRPRTYPDTLKRCQYSEIFSFWIAIINSLGDPSIARKKALHFLLTLVSYQTWKTYSKTNNILLCITPAMYNPLKNTYQVSSRAGSYFLAARDAIRNSVPKRWGARHGAKDREKELRDLERMDRIKELQYNLERNKAEQRIVELENELKEVRAAWQVKESEYELGKVEREEKLKDLKIHVEGASEKSLGPLTSSSSVEACELQEILGEAIERDEPPHNEEDSSSCIKPPSPGQNKLLPEAEKTSNISDKEQPINAATDNKTCQEEAQDSQTEPQKALRPNLGASHSAFSIDSHNYDLQIPAHKIGTATDESCPRPSNSMSHQASSALEEPIDDDDGLPINEPRYYTEIDIPEDGLELSFIDMDLEELYEVASNLEPTPETDLQEVKLLGVIHYYIFSKTGAVEDLQNAINRTEEVLSGTDINSPNYALNLKNLITMLIKKYKCTDSLEDLSQAIIRAEEMVTLTHCDQEQQFLDLFRLKGTKARCTGVFEELIEAKVMWETITATDTLVGNYLTTYERTGNKQDLQMAVAAIPHDQPTRPHIKAKLVELLRARFKETGDTNELQMTLTMLPNGHPIRPYALKELASSFKTKFKKTEDPGDLNMCIKTAEEAMAIMPHDDIRGRTATSVVLADSLQSRFERSPTEDMADLEMAIKILEENSILSPHDSSHRPVILSVLASALYTKGKWTNNLDCLQMAITLSEEGLAAKPPHGLFRESQKRNLAIYIHGRYEKTRDLNDLQRSIKLVGEALESFNRYYEHSNANSNATDVDVGNPRASCLGNLATYLYTRYDLTGNLDDLELAIKTSKKAIATVSPESSSYLGWQINLAVFLRERHLRTGNFDDLRMSIHIGEELIRRDNNPARAAALIALIMAFHVRFDQTGNLDDLDKAIKLSEEAIATTVDQFHKAGLLNNVVGFYKERFKYTASIENLNVAVQKAEEVVALTADNNTEKETFLASLATALCSRFIETHNSGDFQKALYYFREVVQLTTAAPRSRIESADLATLMLAGNKMWSEASQMIEVAVELLPLTVSRELKHWDQQRNLKRYPGLSSRAASIALNAGKDAYDAVKLLELGRSVMTGLRLGSRSDLTELQLEHPDIAAKFEKLRDILDSPTSGTFDSAVIYDGTALDAAPNFRRKNNQRFDANLEFNKTIDQIRLLPNFENFLCPPAPSDLMTAASLGPVIIINISEYRCDAFLAEQHTIRSLPLPNLLQKDINKHAEFMQSIRSAHRLCSDTLRQMFQMLEWLWDAAVGPILDALGFSSTLTNEDDEWPRIWWIPTGQLSLLPLHAAGYHLPGSTKTALDRVVSSYSSSIKALLYSRQSSQKITEFTPGKTLLVSMDKTSGQSDLPYAAEEVKILHGLLPSRLTTATIKLEQPNKQDVLDHESNPLEPEKGSLLINDWQTNPLTVEHLSELNFRQKSSAPWLAYLSACSTSDSNAEELHDESINLVTACQLAGFQHVVGSLWEVSDKYSVTAAEEVYKTIIAEDGKAIDGKRVSLGVHRATRRLRELTGGVTGNRVTASRTESPVPPEEIDDEGCAKECVGSILESPRGIVDEGNESRDSRKLRPFGYEKTEEVTVGNPFIWAAYVHVGP</sequence>
<feature type="region of interest" description="Disordered" evidence="2">
    <location>
        <begin position="549"/>
        <end position="578"/>
    </location>
</feature>
<dbReference type="InterPro" id="IPR011990">
    <property type="entry name" value="TPR-like_helical_dom_sf"/>
</dbReference>
<feature type="domain" description="CHAT" evidence="3">
    <location>
        <begin position="1487"/>
        <end position="1836"/>
    </location>
</feature>
<protein>
    <recommendedName>
        <fullName evidence="3">CHAT domain-containing protein</fullName>
    </recommendedName>
</protein>
<keyword evidence="1" id="KW-0175">Coiled coil</keyword>
<gene>
    <name evidence="4" type="ORF">TWF679_004267</name>
</gene>
<feature type="compositionally biased region" description="Basic and acidic residues" evidence="2">
    <location>
        <begin position="452"/>
        <end position="461"/>
    </location>
</feature>
<dbReference type="GO" id="GO:0009116">
    <property type="term" value="P:nucleoside metabolic process"/>
    <property type="evidence" value="ECO:0007669"/>
    <property type="project" value="InterPro"/>
</dbReference>
<dbReference type="PANTHER" id="PTHR46082:SF11">
    <property type="entry name" value="AAA+ ATPASE DOMAIN-CONTAINING PROTEIN-RELATED"/>
    <property type="match status" value="1"/>
</dbReference>
<dbReference type="Gene3D" id="1.25.40.10">
    <property type="entry name" value="Tetratricopeptide repeat domain"/>
    <property type="match status" value="2"/>
</dbReference>
<dbReference type="InterPro" id="IPR024983">
    <property type="entry name" value="CHAT_dom"/>
</dbReference>
<dbReference type="Pfam" id="PF13374">
    <property type="entry name" value="TPR_10"/>
    <property type="match status" value="1"/>
</dbReference>
<dbReference type="InterPro" id="IPR053137">
    <property type="entry name" value="NLR-like"/>
</dbReference>
<dbReference type="PANTHER" id="PTHR46082">
    <property type="entry name" value="ATP/GTP-BINDING PROTEIN-RELATED"/>
    <property type="match status" value="1"/>
</dbReference>
<dbReference type="Gene3D" id="3.40.50.1580">
    <property type="entry name" value="Nucleoside phosphorylase domain"/>
    <property type="match status" value="1"/>
</dbReference>
<name>A0A8H8VMF3_ORBOL</name>
<feature type="coiled-coil region" evidence="1">
    <location>
        <begin position="368"/>
        <end position="402"/>
    </location>
</feature>
<dbReference type="EMBL" id="WIWT01000002">
    <property type="protein sequence ID" value="KAF3223069.1"/>
    <property type="molecule type" value="Genomic_DNA"/>
</dbReference>
<evidence type="ECO:0000259" key="3">
    <source>
        <dbReference type="Pfam" id="PF12770"/>
    </source>
</evidence>
<feature type="compositionally biased region" description="Basic and acidic residues" evidence="2">
    <location>
        <begin position="479"/>
        <end position="492"/>
    </location>
</feature>
<evidence type="ECO:0000313" key="4">
    <source>
        <dbReference type="EMBL" id="KAF3223069.1"/>
    </source>
</evidence>
<feature type="compositionally biased region" description="Polar residues" evidence="2">
    <location>
        <begin position="555"/>
        <end position="566"/>
    </location>
</feature>
<dbReference type="OrthoDB" id="9991317at2759"/>
<evidence type="ECO:0000256" key="2">
    <source>
        <dbReference type="SAM" id="MobiDB-lite"/>
    </source>
</evidence>
<dbReference type="Pfam" id="PF12770">
    <property type="entry name" value="CHAT"/>
    <property type="match status" value="1"/>
</dbReference>
<evidence type="ECO:0000256" key="1">
    <source>
        <dbReference type="SAM" id="Coils"/>
    </source>
</evidence>